<sequence>MQAMNLARIHDKQKLQKFWEQKIERHHQMTGKEEARMKRSALSKLRKEWIQRLQIQSQTGNGSMNTEEMKNTLK</sequence>
<dbReference type="PANTHER" id="PTHR40387">
    <property type="entry name" value="PROTEIN FAM240B"/>
    <property type="match status" value="1"/>
</dbReference>
<organism evidence="1 2">
    <name type="scientific">Silurus meridionalis</name>
    <name type="common">Southern catfish</name>
    <name type="synonym">Silurus soldatovi meridionalis</name>
    <dbReference type="NCBI Taxonomy" id="175797"/>
    <lineage>
        <taxon>Eukaryota</taxon>
        <taxon>Metazoa</taxon>
        <taxon>Chordata</taxon>
        <taxon>Craniata</taxon>
        <taxon>Vertebrata</taxon>
        <taxon>Euteleostomi</taxon>
        <taxon>Actinopterygii</taxon>
        <taxon>Neopterygii</taxon>
        <taxon>Teleostei</taxon>
        <taxon>Ostariophysi</taxon>
        <taxon>Siluriformes</taxon>
        <taxon>Siluridae</taxon>
        <taxon>Silurus</taxon>
    </lineage>
</organism>
<protein>
    <submittedName>
        <fullName evidence="1">Uncharacterized protein</fullName>
    </submittedName>
</protein>
<evidence type="ECO:0000313" key="2">
    <source>
        <dbReference type="Proteomes" id="UP000606274"/>
    </source>
</evidence>
<name>A0A8T0B3Q1_SILME</name>
<dbReference type="InterPro" id="IPR040261">
    <property type="entry name" value="FAM240"/>
</dbReference>
<gene>
    <name evidence="1" type="ORF">HF521_002176</name>
</gene>
<reference evidence="1" key="1">
    <citation type="submission" date="2020-08" db="EMBL/GenBank/DDBJ databases">
        <title>Chromosome-level assembly of Southern catfish (Silurus meridionalis) provides insights into visual adaptation to the nocturnal and benthic lifestyles.</title>
        <authorList>
            <person name="Zhang Y."/>
            <person name="Wang D."/>
            <person name="Peng Z."/>
        </authorList>
    </citation>
    <scope>NUCLEOTIDE SEQUENCE</scope>
    <source>
        <strain evidence="1">SWU-2019-XX</strain>
        <tissue evidence="1">Muscle</tissue>
    </source>
</reference>
<dbReference type="Proteomes" id="UP000606274">
    <property type="component" value="Unassembled WGS sequence"/>
</dbReference>
<keyword evidence="2" id="KW-1185">Reference proteome</keyword>
<proteinExistence type="predicted"/>
<accession>A0A8T0B3Q1</accession>
<evidence type="ECO:0000313" key="1">
    <source>
        <dbReference type="EMBL" id="KAF7701011.1"/>
    </source>
</evidence>
<dbReference type="PANTHER" id="PTHR40387:SF1">
    <property type="entry name" value="PROTEIN FAM240B"/>
    <property type="match status" value="1"/>
</dbReference>
<dbReference type="EMBL" id="JABFDY010000011">
    <property type="protein sequence ID" value="KAF7701011.1"/>
    <property type="molecule type" value="Genomic_DNA"/>
</dbReference>
<comment type="caution">
    <text evidence="1">The sequence shown here is derived from an EMBL/GenBank/DDBJ whole genome shotgun (WGS) entry which is preliminary data.</text>
</comment>
<dbReference type="AlphaFoldDB" id="A0A8T0B3Q1"/>